<dbReference type="Proteomes" id="UP000630149">
    <property type="component" value="Unassembled WGS sequence"/>
</dbReference>
<evidence type="ECO:0000313" key="2">
    <source>
        <dbReference type="Proteomes" id="UP000630149"/>
    </source>
</evidence>
<reference evidence="1" key="1">
    <citation type="journal article" date="2014" name="Int. J. Syst. Evol. Microbiol.">
        <title>Complete genome sequence of Corynebacterium casei LMG S-19264T (=DSM 44701T), isolated from a smear-ripened cheese.</title>
        <authorList>
            <consortium name="US DOE Joint Genome Institute (JGI-PGF)"/>
            <person name="Walter F."/>
            <person name="Albersmeier A."/>
            <person name="Kalinowski J."/>
            <person name="Ruckert C."/>
        </authorList>
    </citation>
    <scope>NUCLEOTIDE SEQUENCE</scope>
    <source>
        <strain evidence="1">JCM 13919</strain>
    </source>
</reference>
<dbReference type="RefSeq" id="WP_165481174.1">
    <property type="nucleotide sequence ID" value="NZ_BMOB01000009.1"/>
</dbReference>
<accession>A0A917JZK1</accession>
<dbReference type="EMBL" id="BMOB01000009">
    <property type="protein sequence ID" value="GGI90533.1"/>
    <property type="molecule type" value="Genomic_DNA"/>
</dbReference>
<reference evidence="1" key="2">
    <citation type="submission" date="2020-09" db="EMBL/GenBank/DDBJ databases">
        <authorList>
            <person name="Sun Q."/>
            <person name="Ohkuma M."/>
        </authorList>
    </citation>
    <scope>NUCLEOTIDE SEQUENCE</scope>
    <source>
        <strain evidence="1">JCM 13919</strain>
    </source>
</reference>
<name>A0A917JZK1_9GAMM</name>
<gene>
    <name evidence="1" type="ORF">GCM10007966_19080</name>
</gene>
<keyword evidence="2" id="KW-1185">Reference proteome</keyword>
<proteinExistence type="predicted"/>
<sequence>MFKNIIKIIGAIKLKFVRSKIKKAYIRSLETAYIKKTQEIYKLRQQLRANLRGML</sequence>
<dbReference type="AlphaFoldDB" id="A0A917JZK1"/>
<evidence type="ECO:0000313" key="1">
    <source>
        <dbReference type="EMBL" id="GGI90533.1"/>
    </source>
</evidence>
<comment type="caution">
    <text evidence="1">The sequence shown here is derived from an EMBL/GenBank/DDBJ whole genome shotgun (WGS) entry which is preliminary data.</text>
</comment>
<organism evidence="1 2">
    <name type="scientific">Legionella impletisoli</name>
    <dbReference type="NCBI Taxonomy" id="343510"/>
    <lineage>
        <taxon>Bacteria</taxon>
        <taxon>Pseudomonadati</taxon>
        <taxon>Pseudomonadota</taxon>
        <taxon>Gammaproteobacteria</taxon>
        <taxon>Legionellales</taxon>
        <taxon>Legionellaceae</taxon>
        <taxon>Legionella</taxon>
    </lineage>
</organism>
<protein>
    <submittedName>
        <fullName evidence="1">Uncharacterized protein</fullName>
    </submittedName>
</protein>